<proteinExistence type="predicted"/>
<dbReference type="Proteomes" id="UP000375525">
    <property type="component" value="Unassembled WGS sequence"/>
</dbReference>
<evidence type="ECO:0000313" key="2">
    <source>
        <dbReference type="Proteomes" id="UP000375525"/>
    </source>
</evidence>
<dbReference type="EMBL" id="CABVIH010000005">
    <property type="protein sequence ID" value="VVO68904.1"/>
    <property type="molecule type" value="Genomic_DNA"/>
</dbReference>
<organism evidence="1 2">
    <name type="scientific">Pseudomonas fluorescens</name>
    <dbReference type="NCBI Taxonomy" id="294"/>
    <lineage>
        <taxon>Bacteria</taxon>
        <taxon>Pseudomonadati</taxon>
        <taxon>Pseudomonadota</taxon>
        <taxon>Gammaproteobacteria</taxon>
        <taxon>Pseudomonadales</taxon>
        <taxon>Pseudomonadaceae</taxon>
        <taxon>Pseudomonas</taxon>
    </lineage>
</organism>
<accession>A0A5E7HXH6</accession>
<gene>
    <name evidence="1" type="ORF">PS880_01199</name>
</gene>
<dbReference type="AlphaFoldDB" id="A0A5E7HXH6"/>
<protein>
    <submittedName>
        <fullName evidence="1">Uncharacterized protein</fullName>
    </submittedName>
</protein>
<sequence length="98" mass="11641">MNCVHYKVHANDEDAWKLLSFEYVTKQMIHASSSLEHFELIHGPTLQQIDHILNEMLSVNPSLQQKLEDLRKDVYDNNSLTAYWQRYLERLVRLKVVT</sequence>
<name>A0A5E7HXH6_PSEFL</name>
<evidence type="ECO:0000313" key="1">
    <source>
        <dbReference type="EMBL" id="VVO68904.1"/>
    </source>
</evidence>
<reference evidence="1 2" key="1">
    <citation type="submission" date="2019-09" db="EMBL/GenBank/DDBJ databases">
        <authorList>
            <person name="Chandra G."/>
            <person name="Truman W A."/>
        </authorList>
    </citation>
    <scope>NUCLEOTIDE SEQUENCE [LARGE SCALE GENOMIC DNA]</scope>
    <source>
        <strain evidence="1">PS880</strain>
    </source>
</reference>